<gene>
    <name evidence="2" type="ORF">DILT_LOCUS12388</name>
</gene>
<proteinExistence type="predicted"/>
<organism evidence="2 3">
    <name type="scientific">Dibothriocephalus latus</name>
    <name type="common">Fish tapeworm</name>
    <name type="synonym">Diphyllobothrium latum</name>
    <dbReference type="NCBI Taxonomy" id="60516"/>
    <lineage>
        <taxon>Eukaryota</taxon>
        <taxon>Metazoa</taxon>
        <taxon>Spiralia</taxon>
        <taxon>Lophotrochozoa</taxon>
        <taxon>Platyhelminthes</taxon>
        <taxon>Cestoda</taxon>
        <taxon>Eucestoda</taxon>
        <taxon>Diphyllobothriidea</taxon>
        <taxon>Diphyllobothriidae</taxon>
        <taxon>Dibothriocephalus</taxon>
    </lineage>
</organism>
<feature type="region of interest" description="Disordered" evidence="1">
    <location>
        <begin position="42"/>
        <end position="75"/>
    </location>
</feature>
<sequence>MSLFCLKSIRKKPEYTPFPPPQQPSKVDMELEKGTYFLAESERKKAKRASEVENSEVKSKKRQLEKRALAYIPPE</sequence>
<dbReference type="PANTHER" id="PTHR12581">
    <property type="entry name" value="HIV-1 REV BINDING PROTEIN 2, 3"/>
    <property type="match status" value="1"/>
</dbReference>
<dbReference type="InterPro" id="IPR024166">
    <property type="entry name" value="rRNA_assembly_KRR1"/>
</dbReference>
<dbReference type="Proteomes" id="UP000281553">
    <property type="component" value="Unassembled WGS sequence"/>
</dbReference>
<dbReference type="PANTHER" id="PTHR12581:SF0">
    <property type="entry name" value="KRR1 SMALL SUBUNIT PROCESSOME COMPONENT HOMOLOG"/>
    <property type="match status" value="1"/>
</dbReference>
<evidence type="ECO:0000313" key="2">
    <source>
        <dbReference type="EMBL" id="VDN16557.1"/>
    </source>
</evidence>
<evidence type="ECO:0000313" key="3">
    <source>
        <dbReference type="Proteomes" id="UP000281553"/>
    </source>
</evidence>
<dbReference type="EMBL" id="UYRU01066271">
    <property type="protein sequence ID" value="VDN16557.1"/>
    <property type="molecule type" value="Genomic_DNA"/>
</dbReference>
<name>A0A3P7LY65_DIBLA</name>
<dbReference type="GO" id="GO:0032040">
    <property type="term" value="C:small-subunit processome"/>
    <property type="evidence" value="ECO:0007669"/>
    <property type="project" value="TreeGrafter"/>
</dbReference>
<reference evidence="2 3" key="1">
    <citation type="submission" date="2018-11" db="EMBL/GenBank/DDBJ databases">
        <authorList>
            <consortium name="Pathogen Informatics"/>
        </authorList>
    </citation>
    <scope>NUCLEOTIDE SEQUENCE [LARGE SCALE GENOMIC DNA]</scope>
</reference>
<evidence type="ECO:0000256" key="1">
    <source>
        <dbReference type="SAM" id="MobiDB-lite"/>
    </source>
</evidence>
<dbReference type="AlphaFoldDB" id="A0A3P7LY65"/>
<keyword evidence="3" id="KW-1185">Reference proteome</keyword>
<feature type="compositionally biased region" description="Basic and acidic residues" evidence="1">
    <location>
        <begin position="42"/>
        <end position="58"/>
    </location>
</feature>
<protein>
    <submittedName>
        <fullName evidence="2">Uncharacterized protein</fullName>
    </submittedName>
</protein>
<accession>A0A3P7LY65</accession>
<dbReference type="OrthoDB" id="441223at2759"/>